<keyword evidence="9" id="KW-1185">Reference proteome</keyword>
<dbReference type="InterPro" id="IPR011701">
    <property type="entry name" value="MFS"/>
</dbReference>
<comment type="caution">
    <text evidence="8">The sequence shown here is derived from an EMBL/GenBank/DDBJ whole genome shotgun (WGS) entry which is preliminary data.</text>
</comment>
<keyword evidence="4 6" id="KW-1133">Transmembrane helix</keyword>
<evidence type="ECO:0000256" key="4">
    <source>
        <dbReference type="ARBA" id="ARBA00022989"/>
    </source>
</evidence>
<feature type="transmembrane region" description="Helical" evidence="6">
    <location>
        <begin position="98"/>
        <end position="117"/>
    </location>
</feature>
<name>A0A560JEP1_9BRAD</name>
<feature type="transmembrane region" description="Helical" evidence="6">
    <location>
        <begin position="37"/>
        <end position="59"/>
    </location>
</feature>
<evidence type="ECO:0000256" key="1">
    <source>
        <dbReference type="ARBA" id="ARBA00004651"/>
    </source>
</evidence>
<evidence type="ECO:0000313" key="9">
    <source>
        <dbReference type="Proteomes" id="UP000315914"/>
    </source>
</evidence>
<dbReference type="PANTHER" id="PTHR43124:SF3">
    <property type="entry name" value="CHLORAMPHENICOL EFFLUX PUMP RV0191"/>
    <property type="match status" value="1"/>
</dbReference>
<dbReference type="STRING" id="1399419.A5906_23775"/>
<dbReference type="EMBL" id="VITW01000009">
    <property type="protein sequence ID" value="TWB69622.1"/>
    <property type="molecule type" value="Genomic_DNA"/>
</dbReference>
<feature type="transmembrane region" description="Helical" evidence="6">
    <location>
        <begin position="156"/>
        <end position="175"/>
    </location>
</feature>
<sequence>MFLPFAAGYYLSYLFRTINTLLAERLTSALGLGAADIGLLTSIYFLIVLVVQIPIGMCLDHFGPRRVQSALLGVAAAGAALFSLSSGVLSLLVGRAMIGLGTAAALMSGLKIIVLWFPRERMALLNGLMIMLGSLGAVTATAPAEVVLEWIGWRGLFEALAAVTALAAVLIYLVVPERSAASLPHARFATLRTIYSDARFWRIAPLSATCIGSAWALQSLWAAPWLSDVERLDRTKLVDELFTMAVALSVSALFLGLLANGVRGRSKATEVLFAFVAVLLIGAELVLILHPPWPSLLPWSAVSVAASATALTYAIIGDYFPIALVARANGALNVLQFGWAFIVQYGTGLILEQWPLDAGHYPLIAYQTAFGANVSLQLAALLWFAVPWLEGLTGKTRALLVGEGSGLWILDDVIVPPAELVILEMGEGGEW</sequence>
<evidence type="ECO:0000259" key="7">
    <source>
        <dbReference type="PROSITE" id="PS50850"/>
    </source>
</evidence>
<keyword evidence="3 6" id="KW-0812">Transmembrane</keyword>
<feature type="domain" description="Major facilitator superfamily (MFS) profile" evidence="7">
    <location>
        <begin position="1"/>
        <end position="397"/>
    </location>
</feature>
<dbReference type="RefSeq" id="WP_245326601.1">
    <property type="nucleotide sequence ID" value="NZ_LWIG01000003.1"/>
</dbReference>
<evidence type="ECO:0000256" key="6">
    <source>
        <dbReference type="SAM" id="Phobius"/>
    </source>
</evidence>
<dbReference type="InterPro" id="IPR036259">
    <property type="entry name" value="MFS_trans_sf"/>
</dbReference>
<accession>A0A560JEP1</accession>
<dbReference type="GO" id="GO:0022857">
    <property type="term" value="F:transmembrane transporter activity"/>
    <property type="evidence" value="ECO:0007669"/>
    <property type="project" value="InterPro"/>
</dbReference>
<feature type="transmembrane region" description="Helical" evidence="6">
    <location>
        <begin position="71"/>
        <end position="92"/>
    </location>
</feature>
<evidence type="ECO:0000256" key="5">
    <source>
        <dbReference type="ARBA" id="ARBA00023136"/>
    </source>
</evidence>
<dbReference type="AlphaFoldDB" id="A0A560JEP1"/>
<feature type="transmembrane region" description="Helical" evidence="6">
    <location>
        <begin position="124"/>
        <end position="144"/>
    </location>
</feature>
<evidence type="ECO:0000313" key="8">
    <source>
        <dbReference type="EMBL" id="TWB69622.1"/>
    </source>
</evidence>
<feature type="transmembrane region" description="Helical" evidence="6">
    <location>
        <begin position="200"/>
        <end position="221"/>
    </location>
</feature>
<dbReference type="InterPro" id="IPR050189">
    <property type="entry name" value="MFS_Efflux_Transporters"/>
</dbReference>
<dbReference type="PROSITE" id="PS50850">
    <property type="entry name" value="MFS"/>
    <property type="match status" value="1"/>
</dbReference>
<dbReference type="SUPFAM" id="SSF103473">
    <property type="entry name" value="MFS general substrate transporter"/>
    <property type="match status" value="1"/>
</dbReference>
<evidence type="ECO:0000256" key="2">
    <source>
        <dbReference type="ARBA" id="ARBA00022475"/>
    </source>
</evidence>
<comment type="subcellular location">
    <subcellularLocation>
        <location evidence="1">Cell membrane</location>
        <topology evidence="1">Multi-pass membrane protein</topology>
    </subcellularLocation>
</comment>
<feature type="transmembrane region" description="Helical" evidence="6">
    <location>
        <begin position="363"/>
        <end position="389"/>
    </location>
</feature>
<dbReference type="PANTHER" id="PTHR43124">
    <property type="entry name" value="PURINE EFFLUX PUMP PBUE"/>
    <property type="match status" value="1"/>
</dbReference>
<dbReference type="InterPro" id="IPR020846">
    <property type="entry name" value="MFS_dom"/>
</dbReference>
<dbReference type="Proteomes" id="UP000315914">
    <property type="component" value="Unassembled WGS sequence"/>
</dbReference>
<proteinExistence type="predicted"/>
<dbReference type="GO" id="GO:0005886">
    <property type="term" value="C:plasma membrane"/>
    <property type="evidence" value="ECO:0007669"/>
    <property type="project" value="UniProtKB-SubCell"/>
</dbReference>
<feature type="transmembrane region" description="Helical" evidence="6">
    <location>
        <begin position="241"/>
        <end position="259"/>
    </location>
</feature>
<keyword evidence="5 6" id="KW-0472">Membrane</keyword>
<gene>
    <name evidence="8" type="ORF">FBZ95_109219</name>
</gene>
<reference evidence="8 9" key="1">
    <citation type="submission" date="2019-06" db="EMBL/GenBank/DDBJ databases">
        <title>Genomic Encyclopedia of Type Strains, Phase IV (KMG-V): Genome sequencing to study the core and pangenomes of soil and plant-associated prokaryotes.</title>
        <authorList>
            <person name="Whitman W."/>
        </authorList>
    </citation>
    <scope>NUCLEOTIDE SEQUENCE [LARGE SCALE GENOMIC DNA]</scope>
    <source>
        <strain evidence="8 9">BR 10556</strain>
    </source>
</reference>
<evidence type="ECO:0000256" key="3">
    <source>
        <dbReference type="ARBA" id="ARBA00022692"/>
    </source>
</evidence>
<dbReference type="Pfam" id="PF07690">
    <property type="entry name" value="MFS_1"/>
    <property type="match status" value="1"/>
</dbReference>
<feature type="transmembrane region" description="Helical" evidence="6">
    <location>
        <begin position="332"/>
        <end position="351"/>
    </location>
</feature>
<dbReference type="Gene3D" id="1.20.1250.20">
    <property type="entry name" value="MFS general substrate transporter like domains"/>
    <property type="match status" value="1"/>
</dbReference>
<feature type="transmembrane region" description="Helical" evidence="6">
    <location>
        <begin position="296"/>
        <end position="320"/>
    </location>
</feature>
<keyword evidence="2" id="KW-1003">Cell membrane</keyword>
<protein>
    <submittedName>
        <fullName evidence="8">Putative MFS family arabinose efflux permease</fullName>
    </submittedName>
</protein>
<feature type="transmembrane region" description="Helical" evidence="6">
    <location>
        <begin position="271"/>
        <end position="290"/>
    </location>
</feature>
<organism evidence="8 9">
    <name type="scientific">Bradyrhizobium sacchari</name>
    <dbReference type="NCBI Taxonomy" id="1399419"/>
    <lineage>
        <taxon>Bacteria</taxon>
        <taxon>Pseudomonadati</taxon>
        <taxon>Pseudomonadota</taxon>
        <taxon>Alphaproteobacteria</taxon>
        <taxon>Hyphomicrobiales</taxon>
        <taxon>Nitrobacteraceae</taxon>
        <taxon>Bradyrhizobium</taxon>
    </lineage>
</organism>